<comment type="catalytic activity">
    <reaction evidence="1 7">
        <text>[(1-&gt;4)-alpha-D-glucosyl](n) + ADP-alpha-D-glucose = [(1-&gt;4)-alpha-D-glucosyl](n+1) + ADP + H(+)</text>
        <dbReference type="Rhea" id="RHEA:18189"/>
        <dbReference type="Rhea" id="RHEA-COMP:9584"/>
        <dbReference type="Rhea" id="RHEA-COMP:9587"/>
        <dbReference type="ChEBI" id="CHEBI:15378"/>
        <dbReference type="ChEBI" id="CHEBI:15444"/>
        <dbReference type="ChEBI" id="CHEBI:57498"/>
        <dbReference type="ChEBI" id="CHEBI:456216"/>
        <dbReference type="EC" id="2.4.1.21"/>
    </reaction>
</comment>
<dbReference type="HOGENOM" id="CLU_009583_18_2_9"/>
<dbReference type="EC" id="2.4.1.21" evidence="7"/>
<dbReference type="Proteomes" id="UP000003490">
    <property type="component" value="Unassembled WGS sequence"/>
</dbReference>
<dbReference type="InterPro" id="IPR011835">
    <property type="entry name" value="GS/SS"/>
</dbReference>
<comment type="function">
    <text evidence="2 7">Synthesizes alpha-1,4-glucan chains using ADP-glucose.</text>
</comment>
<reference evidence="10 11" key="2">
    <citation type="submission" date="2007-08" db="EMBL/GenBank/DDBJ databases">
        <authorList>
            <person name="Fulton L."/>
            <person name="Clifton S."/>
            <person name="Fulton B."/>
            <person name="Xu J."/>
            <person name="Minx P."/>
            <person name="Pepin K.H."/>
            <person name="Johnson M."/>
            <person name="Thiruvilangam P."/>
            <person name="Bhonagiri V."/>
            <person name="Nash W.E."/>
            <person name="Wang C."/>
            <person name="Mardis E.R."/>
            <person name="Wilson R.K."/>
        </authorList>
    </citation>
    <scope>NUCLEOTIDE SEQUENCE [LARGE SCALE GENOMIC DNA]</scope>
    <source>
        <strain evidence="10 11">DSM 753</strain>
    </source>
</reference>
<dbReference type="GO" id="GO:0005978">
    <property type="term" value="P:glycogen biosynthetic process"/>
    <property type="evidence" value="ECO:0007669"/>
    <property type="project" value="UniProtKB-UniRule"/>
</dbReference>
<dbReference type="SUPFAM" id="SSF53756">
    <property type="entry name" value="UDP-Glycosyltransferase/glycogen phosphorylase"/>
    <property type="match status" value="1"/>
</dbReference>
<evidence type="ECO:0000259" key="8">
    <source>
        <dbReference type="Pfam" id="PF00534"/>
    </source>
</evidence>
<comment type="pathway">
    <text evidence="7">Glycan biosynthesis; glycogen biosynthesis.</text>
</comment>
<comment type="caution">
    <text evidence="7">Lacks conserved residue(s) required for the propagation of feature annotation.</text>
</comment>
<dbReference type="CDD" id="cd03791">
    <property type="entry name" value="GT5_Glycogen_synthase_DULL1-like"/>
    <property type="match status" value="1"/>
</dbReference>
<evidence type="ECO:0000256" key="4">
    <source>
        <dbReference type="ARBA" id="ARBA00022676"/>
    </source>
</evidence>
<dbReference type="GO" id="GO:0009011">
    <property type="term" value="F:alpha-1,4-glucan glucosyltransferase (ADP-glucose donor) activity"/>
    <property type="evidence" value="ECO:0007669"/>
    <property type="project" value="UniProtKB-UniRule"/>
</dbReference>
<dbReference type="AlphaFoldDB" id="A7VPN9"/>
<protein>
    <recommendedName>
        <fullName evidence="7">Glycogen synthase</fullName>
        <ecNumber evidence="7">2.4.1.21</ecNumber>
    </recommendedName>
    <alternativeName>
        <fullName evidence="7">Starch [bacterial glycogen] synthase</fullName>
    </alternativeName>
</protein>
<evidence type="ECO:0000256" key="6">
    <source>
        <dbReference type="ARBA" id="ARBA00023056"/>
    </source>
</evidence>
<comment type="similarity">
    <text evidence="3 7">Belongs to the glycosyltransferase 1 family. Bacterial/plant glycogen synthase subfamily.</text>
</comment>
<accession>A7VPN9</accession>
<dbReference type="NCBIfam" id="NF001898">
    <property type="entry name" value="PRK00654.1-1"/>
    <property type="match status" value="1"/>
</dbReference>
<dbReference type="GO" id="GO:0004373">
    <property type="term" value="F:alpha-1,4-glucan glucosyltransferase (UDP-glucose donor) activity"/>
    <property type="evidence" value="ECO:0007669"/>
    <property type="project" value="InterPro"/>
</dbReference>
<comment type="caution">
    <text evidence="10">The sequence shown here is derived from an EMBL/GenBank/DDBJ whole genome shotgun (WGS) entry which is preliminary data.</text>
</comment>
<evidence type="ECO:0000259" key="9">
    <source>
        <dbReference type="Pfam" id="PF08323"/>
    </source>
</evidence>
<keyword evidence="4 7" id="KW-0328">Glycosyltransferase</keyword>
<keyword evidence="5 7" id="KW-0808">Transferase</keyword>
<organism evidence="10 11">
    <name type="scientific">[Clostridium] leptum DSM 753</name>
    <dbReference type="NCBI Taxonomy" id="428125"/>
    <lineage>
        <taxon>Bacteria</taxon>
        <taxon>Bacillati</taxon>
        <taxon>Bacillota</taxon>
        <taxon>Clostridia</taxon>
        <taxon>Eubacteriales</taxon>
        <taxon>Oscillospiraceae</taxon>
        <taxon>Oscillospiraceae incertae sedis</taxon>
    </lineage>
</organism>
<feature type="domain" description="Starch synthase catalytic" evidence="9">
    <location>
        <begin position="4"/>
        <end position="237"/>
    </location>
</feature>
<evidence type="ECO:0000256" key="5">
    <source>
        <dbReference type="ARBA" id="ARBA00022679"/>
    </source>
</evidence>
<dbReference type="InterPro" id="IPR013534">
    <property type="entry name" value="Starch_synth_cat_dom"/>
</dbReference>
<dbReference type="Pfam" id="PF00534">
    <property type="entry name" value="Glycos_transf_1"/>
    <property type="match status" value="1"/>
</dbReference>
<sequence>MNLKVLFCTSEALPFAASGGLGDVAGSLPQALRQRLIGCRIVMPMYEDIPQELRDNMRFITSLSVPVSWRRQYCGVFEARHGGVIYYLLDNQYYFKRKGLYGHYDDAERFSFLSRAALEMLPYIDFKPDIIHCNDWQTALVPIYYSLFYANNDWYQGIKTLFTIHNIQYQGKYGMELLEDVLGLPEYDTSIVEFDGCVNLMKGAIETANRVSTVSPTYAQEILDPWFSHGLDPILKERQWKLSGILNGIDVENYNPETDPNLYANYSADDLSGKAENKRALQERLGLEQNPEIPLIGMVTRLVSHKGLDLVKEAMDQLMREENVQFVVLGSGDWEYESFFKSMQEKYPGRFCACFGFVPELSRKIYAGADMFLMPSKSEPCGLSQMIALRYGTVPIVRETGGLKDSISDSGDGKGNGFTFQTYDSQDMLGAVRRAIAGYWNEEGGWKVLMKRAMECDNSWGKSANEYIRLYRAMLKE</sequence>
<evidence type="ECO:0000313" key="11">
    <source>
        <dbReference type="Proteomes" id="UP000003490"/>
    </source>
</evidence>
<reference evidence="10 11" key="1">
    <citation type="submission" date="2007-08" db="EMBL/GenBank/DDBJ databases">
        <title>Draft genome sequence of Clostridium leptum (DSM 753).</title>
        <authorList>
            <person name="Sudarsanam P."/>
            <person name="Ley R."/>
            <person name="Guruge J."/>
            <person name="Turnbaugh P.J."/>
            <person name="Mahowald M."/>
            <person name="Liep D."/>
            <person name="Gordon J."/>
        </authorList>
    </citation>
    <scope>NUCLEOTIDE SEQUENCE [LARGE SCALE GENOMIC DNA]</scope>
    <source>
        <strain evidence="10 11">DSM 753</strain>
    </source>
</reference>
<feature type="domain" description="Glycosyl transferase family 1" evidence="8">
    <location>
        <begin position="290"/>
        <end position="437"/>
    </location>
</feature>
<dbReference type="InterPro" id="IPR001296">
    <property type="entry name" value="Glyco_trans_1"/>
</dbReference>
<dbReference type="Pfam" id="PF08323">
    <property type="entry name" value="Glyco_transf_5"/>
    <property type="match status" value="1"/>
</dbReference>
<dbReference type="NCBIfam" id="TIGR02095">
    <property type="entry name" value="glgA"/>
    <property type="match status" value="1"/>
</dbReference>
<keyword evidence="6 7" id="KW-0320">Glycogen biosynthesis</keyword>
<evidence type="ECO:0000313" key="10">
    <source>
        <dbReference type="EMBL" id="EDO62701.1"/>
    </source>
</evidence>
<dbReference type="PANTHER" id="PTHR45825:SF11">
    <property type="entry name" value="ALPHA AMYLASE DOMAIN-CONTAINING PROTEIN"/>
    <property type="match status" value="1"/>
</dbReference>
<dbReference type="EMBL" id="ABCB02000013">
    <property type="protein sequence ID" value="EDO62701.1"/>
    <property type="molecule type" value="Genomic_DNA"/>
</dbReference>
<evidence type="ECO:0000256" key="2">
    <source>
        <dbReference type="ARBA" id="ARBA00002764"/>
    </source>
</evidence>
<dbReference type="PANTHER" id="PTHR45825">
    <property type="entry name" value="GRANULE-BOUND STARCH SYNTHASE 1, CHLOROPLASTIC/AMYLOPLASTIC"/>
    <property type="match status" value="1"/>
</dbReference>
<gene>
    <name evidence="7 10" type="primary">glgA</name>
    <name evidence="10" type="ORF">CLOLEP_00515</name>
</gene>
<evidence type="ECO:0000256" key="3">
    <source>
        <dbReference type="ARBA" id="ARBA00010281"/>
    </source>
</evidence>
<dbReference type="HAMAP" id="MF_00484">
    <property type="entry name" value="Glycogen_synth"/>
    <property type="match status" value="1"/>
</dbReference>
<evidence type="ECO:0000256" key="7">
    <source>
        <dbReference type="HAMAP-Rule" id="MF_00484"/>
    </source>
</evidence>
<proteinExistence type="inferred from homology"/>
<dbReference type="eggNOG" id="COG0297">
    <property type="taxonomic scope" value="Bacteria"/>
</dbReference>
<dbReference type="Gene3D" id="3.40.50.2000">
    <property type="entry name" value="Glycogen Phosphorylase B"/>
    <property type="match status" value="2"/>
</dbReference>
<evidence type="ECO:0000256" key="1">
    <source>
        <dbReference type="ARBA" id="ARBA00001478"/>
    </source>
</evidence>
<dbReference type="UniPathway" id="UPA00164"/>
<name>A7VPN9_9FIRM</name>